<dbReference type="InterPro" id="IPR007198">
    <property type="entry name" value="Ssl1-like"/>
</dbReference>
<organism evidence="13 14">
    <name type="scientific">Cymbomonas tetramitiformis</name>
    <dbReference type="NCBI Taxonomy" id="36881"/>
    <lineage>
        <taxon>Eukaryota</taxon>
        <taxon>Viridiplantae</taxon>
        <taxon>Chlorophyta</taxon>
        <taxon>Pyramimonadophyceae</taxon>
        <taxon>Pyramimonadales</taxon>
        <taxon>Pyramimonadaceae</taxon>
        <taxon>Cymbomonas</taxon>
    </lineage>
</organism>
<dbReference type="Gene3D" id="3.40.50.410">
    <property type="entry name" value="von Willebrand factor, type A domain"/>
    <property type="match status" value="1"/>
</dbReference>
<dbReference type="SUPFAM" id="SSF53300">
    <property type="entry name" value="vWA-like"/>
    <property type="match status" value="1"/>
</dbReference>
<evidence type="ECO:0000256" key="8">
    <source>
        <dbReference type="ARBA" id="ARBA00023163"/>
    </source>
</evidence>
<dbReference type="SMART" id="SM00327">
    <property type="entry name" value="VWA"/>
    <property type="match status" value="1"/>
</dbReference>
<dbReference type="EMBL" id="LGRX02034071">
    <property type="protein sequence ID" value="KAK3238929.1"/>
    <property type="molecule type" value="Genomic_DNA"/>
</dbReference>
<accession>A0AAE0ESR4</accession>
<dbReference type="PANTHER" id="PTHR12695">
    <property type="entry name" value="GENERAL TRANSCRIPTION FACTOR IIH SUBUNIT 2"/>
    <property type="match status" value="1"/>
</dbReference>
<gene>
    <name evidence="13" type="ORF">CYMTET_51105</name>
</gene>
<protein>
    <submittedName>
        <fullName evidence="13">General transcription factor IIH subunit 2</fullName>
    </submittedName>
</protein>
<keyword evidence="3" id="KW-0479">Metal-binding</keyword>
<comment type="similarity">
    <text evidence="2">Belongs to the GTF2H2 family.</text>
</comment>
<evidence type="ECO:0000256" key="2">
    <source>
        <dbReference type="ARBA" id="ARBA00006092"/>
    </source>
</evidence>
<keyword evidence="5" id="KW-0863">Zinc-finger</keyword>
<evidence type="ECO:0000259" key="12">
    <source>
        <dbReference type="PROSITE" id="PS50234"/>
    </source>
</evidence>
<evidence type="ECO:0000256" key="3">
    <source>
        <dbReference type="ARBA" id="ARBA00022723"/>
    </source>
</evidence>
<dbReference type="GO" id="GO:0006289">
    <property type="term" value="P:nucleotide-excision repair"/>
    <property type="evidence" value="ECO:0007669"/>
    <property type="project" value="TreeGrafter"/>
</dbReference>
<proteinExistence type="inferred from homology"/>
<dbReference type="GO" id="GO:0008270">
    <property type="term" value="F:zinc ion binding"/>
    <property type="evidence" value="ECO:0007669"/>
    <property type="project" value="UniProtKB-KW"/>
</dbReference>
<dbReference type="AlphaFoldDB" id="A0AAE0ESR4"/>
<evidence type="ECO:0000256" key="7">
    <source>
        <dbReference type="ARBA" id="ARBA00023015"/>
    </source>
</evidence>
<dbReference type="PANTHER" id="PTHR12695:SF2">
    <property type="entry name" value="GENERAL TRANSCRIPTION FACTOR IIH SUBUNIT 2-RELATED"/>
    <property type="match status" value="1"/>
</dbReference>
<evidence type="ECO:0000313" key="13">
    <source>
        <dbReference type="EMBL" id="KAK3238929.1"/>
    </source>
</evidence>
<keyword evidence="9" id="KW-0234">DNA repair</keyword>
<dbReference type="GO" id="GO:0006357">
    <property type="term" value="P:regulation of transcription by RNA polymerase II"/>
    <property type="evidence" value="ECO:0007669"/>
    <property type="project" value="TreeGrafter"/>
</dbReference>
<comment type="subcellular location">
    <subcellularLocation>
        <location evidence="1">Nucleus</location>
    </subcellularLocation>
</comment>
<evidence type="ECO:0000256" key="11">
    <source>
        <dbReference type="SAM" id="MobiDB-lite"/>
    </source>
</evidence>
<keyword evidence="7" id="KW-0805">Transcription regulation</keyword>
<dbReference type="InterPro" id="IPR036465">
    <property type="entry name" value="vWFA_dom_sf"/>
</dbReference>
<dbReference type="FunFam" id="3.40.50.410:FF:000015">
    <property type="entry name" value="General transcription factor IIH subunit 2"/>
    <property type="match status" value="1"/>
</dbReference>
<keyword evidence="6" id="KW-0862">Zinc</keyword>
<evidence type="ECO:0000256" key="9">
    <source>
        <dbReference type="ARBA" id="ARBA00023204"/>
    </source>
</evidence>
<evidence type="ECO:0000313" key="14">
    <source>
        <dbReference type="Proteomes" id="UP001190700"/>
    </source>
</evidence>
<evidence type="ECO:0000256" key="4">
    <source>
        <dbReference type="ARBA" id="ARBA00022763"/>
    </source>
</evidence>
<dbReference type="InterPro" id="IPR002035">
    <property type="entry name" value="VWF_A"/>
</dbReference>
<evidence type="ECO:0000256" key="10">
    <source>
        <dbReference type="ARBA" id="ARBA00023242"/>
    </source>
</evidence>
<dbReference type="Proteomes" id="UP001190700">
    <property type="component" value="Unassembled WGS sequence"/>
</dbReference>
<name>A0AAE0ESR4_9CHLO</name>
<keyword evidence="8" id="KW-0804">Transcription</keyword>
<sequence>MNHAEVEEVEEEVNADEAAAEREAYERAYADERSWEELEEDEHGILRPIDHSAQQRLKRQRLVDAAQSARIRRGMIRYVYLVLDVSRAILMTDFRPTRLSVVSGIVQCFVKEFFDQNPLSQLGLILARNGIAERVTELSGSPEAHLAALRNSLKDPGGDISLQNALEAARMPLSQIPPYGTREIIIVLSGLSTCDPGDIFTTIEACSKGKVRCSVVGVAAEMNVCRKLSVSTGGEYGVATSPPHLQELLMAHACPPPSLAEHTRASLVNMGFAHEWSRALRMSGAGLVHEWNPGALRMSGAGLAHGWNGSSARQVERGFAHEWSRRFAHGVDPGRFARDWNGSFAHEWTGRCAWSGQELRMGGAGLCA</sequence>
<keyword evidence="10" id="KW-0539">Nucleus</keyword>
<evidence type="ECO:0000256" key="5">
    <source>
        <dbReference type="ARBA" id="ARBA00022771"/>
    </source>
</evidence>
<feature type="region of interest" description="Disordered" evidence="11">
    <location>
        <begin position="1"/>
        <end position="20"/>
    </location>
</feature>
<dbReference type="PROSITE" id="PS50234">
    <property type="entry name" value="VWFA"/>
    <property type="match status" value="1"/>
</dbReference>
<evidence type="ECO:0000256" key="6">
    <source>
        <dbReference type="ARBA" id="ARBA00022833"/>
    </source>
</evidence>
<dbReference type="GO" id="GO:0005675">
    <property type="term" value="C:transcription factor TFIIH holo complex"/>
    <property type="evidence" value="ECO:0007669"/>
    <property type="project" value="TreeGrafter"/>
</dbReference>
<evidence type="ECO:0000256" key="1">
    <source>
        <dbReference type="ARBA" id="ARBA00004123"/>
    </source>
</evidence>
<comment type="caution">
    <text evidence="13">The sequence shown here is derived from an EMBL/GenBank/DDBJ whole genome shotgun (WGS) entry which is preliminary data.</text>
</comment>
<feature type="domain" description="VWFA" evidence="12">
    <location>
        <begin position="78"/>
        <end position="228"/>
    </location>
</feature>
<keyword evidence="14" id="KW-1185">Reference proteome</keyword>
<dbReference type="Pfam" id="PF04056">
    <property type="entry name" value="Ssl1"/>
    <property type="match status" value="1"/>
</dbReference>
<keyword evidence="4" id="KW-0227">DNA damage</keyword>
<reference evidence="13 14" key="1">
    <citation type="journal article" date="2015" name="Genome Biol. Evol.">
        <title>Comparative Genomics of a Bacterivorous Green Alga Reveals Evolutionary Causalities and Consequences of Phago-Mixotrophic Mode of Nutrition.</title>
        <authorList>
            <person name="Burns J.A."/>
            <person name="Paasch A."/>
            <person name="Narechania A."/>
            <person name="Kim E."/>
        </authorList>
    </citation>
    <scope>NUCLEOTIDE SEQUENCE [LARGE SCALE GENOMIC DNA]</scope>
    <source>
        <strain evidence="13 14">PLY_AMNH</strain>
    </source>
</reference>